<evidence type="ECO:0000313" key="1">
    <source>
        <dbReference type="EMBL" id="OGN11890.1"/>
    </source>
</evidence>
<gene>
    <name evidence="1" type="ORF">A3C71_00105</name>
</gene>
<name>A0A1F8FH43_9BACT</name>
<comment type="caution">
    <text evidence="1">The sequence shown here is derived from an EMBL/GenBank/DDBJ whole genome shotgun (WGS) entry which is preliminary data.</text>
</comment>
<accession>A0A1F8FH43</accession>
<protein>
    <submittedName>
        <fullName evidence="1">Uncharacterized protein</fullName>
    </submittedName>
</protein>
<dbReference type="AlphaFoldDB" id="A0A1F8FH43"/>
<evidence type="ECO:0000313" key="2">
    <source>
        <dbReference type="Proteomes" id="UP000178197"/>
    </source>
</evidence>
<sequence>MQINEGFGNQASHIKLGRILRRGTNFCRLDDKTEYYLPAKTSLKEVGGTKHHFMASKSPPCFALRWTSGKWPSNDPAPD</sequence>
<proteinExistence type="predicted"/>
<dbReference type="Proteomes" id="UP000178197">
    <property type="component" value="Unassembled WGS sequence"/>
</dbReference>
<reference evidence="1 2" key="1">
    <citation type="journal article" date="2016" name="Nat. Commun.">
        <title>Thousands of microbial genomes shed light on interconnected biogeochemical processes in an aquifer system.</title>
        <authorList>
            <person name="Anantharaman K."/>
            <person name="Brown C.T."/>
            <person name="Hug L.A."/>
            <person name="Sharon I."/>
            <person name="Castelle C.J."/>
            <person name="Probst A.J."/>
            <person name="Thomas B.C."/>
            <person name="Singh A."/>
            <person name="Wilkins M.J."/>
            <person name="Karaoz U."/>
            <person name="Brodie E.L."/>
            <person name="Williams K.H."/>
            <person name="Hubbard S.S."/>
            <person name="Banfield J.F."/>
        </authorList>
    </citation>
    <scope>NUCLEOTIDE SEQUENCE [LARGE SCALE GENOMIC DNA]</scope>
</reference>
<organism evidence="1 2">
    <name type="scientific">Candidatus Yanofskybacteria bacterium RIFCSPHIGHO2_02_FULL_43_15c</name>
    <dbReference type="NCBI Taxonomy" id="1802679"/>
    <lineage>
        <taxon>Bacteria</taxon>
        <taxon>Candidatus Yanofskyibacteriota</taxon>
    </lineage>
</organism>
<dbReference type="EMBL" id="MGJT01000026">
    <property type="protein sequence ID" value="OGN11890.1"/>
    <property type="molecule type" value="Genomic_DNA"/>
</dbReference>